<dbReference type="RefSeq" id="WP_348261740.1">
    <property type="nucleotide sequence ID" value="NZ_CP121196.1"/>
</dbReference>
<evidence type="ECO:0000256" key="2">
    <source>
        <dbReference type="ARBA" id="ARBA00023315"/>
    </source>
</evidence>
<dbReference type="CDD" id="cd04301">
    <property type="entry name" value="NAT_SF"/>
    <property type="match status" value="1"/>
</dbReference>
<sequence length="153" mass="17434">MTPDLLVRAVQQSDFDQWKQLWDGYNAFYGRKDATALPEAITSSTWSRFFDSYEPVHALVAEQSGQILGLVHYLFHRTTISIQPTCYLQDLFTVESTRGKGVGRALIQEVYRIAADAGCARVYWLTHETNTIAMKLYDKVAEKSGFVVYRKAL</sequence>
<evidence type="ECO:0000256" key="1">
    <source>
        <dbReference type="ARBA" id="ARBA00022679"/>
    </source>
</evidence>
<feature type="domain" description="N-acetyltransferase" evidence="3">
    <location>
        <begin position="5"/>
        <end position="153"/>
    </location>
</feature>
<name>A0AAU7DGK2_9BACT</name>
<accession>A0AAU7DGK2</accession>
<dbReference type="AlphaFoldDB" id="A0AAU7DGK2"/>
<reference evidence="4" key="1">
    <citation type="submission" date="2023-03" db="EMBL/GenBank/DDBJ databases">
        <title>Edaphobacter sp.</title>
        <authorList>
            <person name="Huber K.J."/>
            <person name="Papendorf J."/>
            <person name="Pilke C."/>
            <person name="Bunk B."/>
            <person name="Sproeer C."/>
            <person name="Pester M."/>
        </authorList>
    </citation>
    <scope>NUCLEOTIDE SEQUENCE</scope>
    <source>
        <strain evidence="4">DSM 110680</strain>
    </source>
</reference>
<dbReference type="EMBL" id="CP121196">
    <property type="protein sequence ID" value="XBH16511.1"/>
    <property type="molecule type" value="Genomic_DNA"/>
</dbReference>
<dbReference type="InterPro" id="IPR000182">
    <property type="entry name" value="GNAT_dom"/>
</dbReference>
<gene>
    <name evidence="4" type="ORF">P8935_18295</name>
</gene>
<dbReference type="SUPFAM" id="SSF55729">
    <property type="entry name" value="Acyl-CoA N-acyltransferases (Nat)"/>
    <property type="match status" value="1"/>
</dbReference>
<dbReference type="PANTHER" id="PTHR10545:SF42">
    <property type="entry name" value="ACETYLTRANSFERASE"/>
    <property type="match status" value="1"/>
</dbReference>
<dbReference type="InterPro" id="IPR051016">
    <property type="entry name" value="Diverse_Substrate_AcTransf"/>
</dbReference>
<dbReference type="Pfam" id="PF00583">
    <property type="entry name" value="Acetyltransf_1"/>
    <property type="match status" value="1"/>
</dbReference>
<proteinExistence type="predicted"/>
<dbReference type="Gene3D" id="3.40.630.30">
    <property type="match status" value="1"/>
</dbReference>
<keyword evidence="1" id="KW-0808">Transferase</keyword>
<dbReference type="PROSITE" id="PS51186">
    <property type="entry name" value="GNAT"/>
    <property type="match status" value="1"/>
</dbReference>
<evidence type="ECO:0000259" key="3">
    <source>
        <dbReference type="PROSITE" id="PS51186"/>
    </source>
</evidence>
<keyword evidence="2" id="KW-0012">Acyltransferase</keyword>
<dbReference type="GO" id="GO:0008080">
    <property type="term" value="F:N-acetyltransferase activity"/>
    <property type="evidence" value="ECO:0007669"/>
    <property type="project" value="TreeGrafter"/>
</dbReference>
<organism evidence="4">
    <name type="scientific">Telmatobacter sp. DSM 110680</name>
    <dbReference type="NCBI Taxonomy" id="3036704"/>
    <lineage>
        <taxon>Bacteria</taxon>
        <taxon>Pseudomonadati</taxon>
        <taxon>Acidobacteriota</taxon>
        <taxon>Terriglobia</taxon>
        <taxon>Terriglobales</taxon>
        <taxon>Acidobacteriaceae</taxon>
        <taxon>Telmatobacter</taxon>
    </lineage>
</organism>
<dbReference type="PANTHER" id="PTHR10545">
    <property type="entry name" value="DIAMINE N-ACETYLTRANSFERASE"/>
    <property type="match status" value="1"/>
</dbReference>
<evidence type="ECO:0000313" key="4">
    <source>
        <dbReference type="EMBL" id="XBH16511.1"/>
    </source>
</evidence>
<dbReference type="InterPro" id="IPR016181">
    <property type="entry name" value="Acyl_CoA_acyltransferase"/>
</dbReference>
<protein>
    <submittedName>
        <fullName evidence="4">GNAT family N-acetyltransferase</fullName>
    </submittedName>
</protein>